<dbReference type="EMBL" id="CP042425">
    <property type="protein sequence ID" value="QEL13711.1"/>
    <property type="molecule type" value="Genomic_DNA"/>
</dbReference>
<gene>
    <name evidence="2" type="ORF">PX52LOC_00569</name>
</gene>
<sequence>MPLESFARLFRTEAPSVAHKKPSKLRSWLNVTPLEDRTVPASLIDRNAALLGSGNAAATVLGVSDDGRYAIFSSFATDLIQGQIDTPGTNDLFWTDLLTGDIKLVTNLPTVQANNATQPTSYLYDGVTTYSRSLTGVDSFSQAVISGDGQFVAFNSKIDASLVDRLYVTQSQSPTSTDLTRTVAPDRGSSTFDVFRWSQQTGVTSLASRTYFNPTGTPGAATSNTGSLTNPNMAFGRRTDSINPAISTDGSRVSFVSSYNAQDALPQRFIAAVTTAGVRRFTNQAEFLVFDNGDTSNDIFVTDFTDIGQANNTFVPTQENSGNFYTTVMSKVFSGDLTVFDVDTNTRPSTTTTFNVYPGFTTAGTLGTTEISVDPLGRYLGGDGLTATYVSDLDTSLLGKLSVSNGNPNRRTYAASDTTNVFWTQFGSTIDPANVVRLVTTGSDTKTSGGGATPVTSSGSGGGVAQNAILARNDSAGVVFLTSVGGAAGSQIVTGFGGDTTTQQLYYRRMGGEIGDTAVLITAVSGTTGSPGNGSLPISVAATGTIDPKSYQISADGSTAVFVSTSSNLFPAATLKDTNNATDVFIKDVVAGTLTAASVRATGKLTGALAANTPSIGPDGRYVTFQSLGTDYAAGTTTDTNLATDIFLRDRTAGTTAYISTIANGSSTGNGASTGAFVGNQGIAGRIVFTSSATNLDASFPITKGNTDAYATSLPLAGTGSTDPVLKAARIGAVSGGSPAAAAYVTFGSSNQLVIGSRFSPFPGFTGEIRVATADVNGDGNAQPDLIAASGPGIPARVVVIDGATGKTIYNLTVFEASFTGGLNVAAADLNADGFADIIVAADEGGGPRVKIISGKDASTLADFFVFEPSFRGGVRLATGFIGSMASTGVGQAIDDGVPDIIAGAGIGGGPRISVLDGASAVKGQVARITDFFAFELSLRNGVYVSAGDFNKDTFDDIVAGGGPGGGPRVQVFDAKSSVNTPNTPSTLANFFAFNADSRNGVRVAAKNIDGDAVADLLVGEGAGNVSRVRSFSGGKLDSANQPTLIDDTVLFDDFASTNGAWVG</sequence>
<reference evidence="3" key="1">
    <citation type="submission" date="2019-08" db="EMBL/GenBank/DDBJ databases">
        <title>Limnoglobus roseus gen. nov., sp. nov., a novel freshwater planctomycete with a giant genome from the family Gemmataceae.</title>
        <authorList>
            <person name="Kulichevskaya I.S."/>
            <person name="Naumoff D.G."/>
            <person name="Miroshnikov K."/>
            <person name="Ivanova A."/>
            <person name="Philippov D.A."/>
            <person name="Hakobyan A."/>
            <person name="Rijpstra I.C."/>
            <person name="Sinninghe Damste J.S."/>
            <person name="Liesack W."/>
            <person name="Dedysh S.N."/>
        </authorList>
    </citation>
    <scope>NUCLEOTIDE SEQUENCE [LARGE SCALE GENOMIC DNA]</scope>
    <source>
        <strain evidence="3">PX52</strain>
    </source>
</reference>
<dbReference type="Gene3D" id="2.130.10.130">
    <property type="entry name" value="Integrin alpha, N-terminal"/>
    <property type="match status" value="2"/>
</dbReference>
<evidence type="ECO:0000313" key="2">
    <source>
        <dbReference type="EMBL" id="QEL13711.1"/>
    </source>
</evidence>
<dbReference type="AlphaFoldDB" id="A0A5C1A3Q0"/>
<organism evidence="2 3">
    <name type="scientific">Limnoglobus roseus</name>
    <dbReference type="NCBI Taxonomy" id="2598579"/>
    <lineage>
        <taxon>Bacteria</taxon>
        <taxon>Pseudomonadati</taxon>
        <taxon>Planctomycetota</taxon>
        <taxon>Planctomycetia</taxon>
        <taxon>Gemmatales</taxon>
        <taxon>Gemmataceae</taxon>
        <taxon>Limnoglobus</taxon>
    </lineage>
</organism>
<dbReference type="KEGG" id="lrs:PX52LOC_00569"/>
<name>A0A5C1A3Q0_9BACT</name>
<dbReference type="InterPro" id="IPR028994">
    <property type="entry name" value="Integrin_alpha_N"/>
</dbReference>
<proteinExistence type="predicted"/>
<dbReference type="Proteomes" id="UP000324974">
    <property type="component" value="Chromosome"/>
</dbReference>
<protein>
    <submittedName>
        <fullName evidence="2">PRK08026 and PF13517 domain-containing protein</fullName>
    </submittedName>
</protein>
<evidence type="ECO:0000313" key="3">
    <source>
        <dbReference type="Proteomes" id="UP000324974"/>
    </source>
</evidence>
<keyword evidence="1" id="KW-0732">Signal</keyword>
<dbReference type="SUPFAM" id="SSF69318">
    <property type="entry name" value="Integrin alpha N-terminal domain"/>
    <property type="match status" value="1"/>
</dbReference>
<keyword evidence="3" id="KW-1185">Reference proteome</keyword>
<evidence type="ECO:0000256" key="1">
    <source>
        <dbReference type="ARBA" id="ARBA00022729"/>
    </source>
</evidence>
<dbReference type="InterPro" id="IPR013517">
    <property type="entry name" value="FG-GAP"/>
</dbReference>
<accession>A0A5C1A3Q0</accession>
<dbReference type="Pfam" id="PF01839">
    <property type="entry name" value="FG-GAP"/>
    <property type="match status" value="1"/>
</dbReference>